<sequence length="1371" mass="149468">MTETVGTGDPATARTSGKKKQAGGLTVRRVFTTEGVHPYDQVTWENRDVVMTNWRDGTVNFEQRGVEFPDFWSVNATNIVTSKYFRGAVGSAQREQSLKQLIDRVVHAYVNAGREHGYFASPADAEVFEHELTWMLLHQVFSFNSPVWFNVGTASKQQVSACFILAVDDTMESILNWYREEGLIFKGGSGAGLNLSRIRSSRELLSSGGTASGPVSFMRGADASAGTIKSGGATRRAAKMVVLDVDHPDIEEFVRTKAREEEKIKVLRDAGFDMDLSGSDITSVQYQNANNSVRVSDEFMQAVESGGEFGLRARMTGEVIDRVDAKKLFRTIAQAAWECADPGLQYDDTINDWHTCPESGRITASNPCSEYLHLDNSSCNLASLNLLKFATADGGFDAPLFAKAVELVITAMDISICFADFPTEAIGDTTRKFRQLGIGYANLGALLMALGHAYDSDGGRALAAAITSLMTGVSYRRSAELAEAVGPYEGYARNAEAHQRVMRKHAAANELVRTYHTGDAAVRALAAQEWKRGIELGETSGWRNAQASVLAPTGCLTADTLVTTDRGLARLSELGDLYGDRWQDVEFTVATDEGPRRATKFYVNGEEPTRRIETKGGYRIQGTLAHRVKVLEPETGSWVWKRLADIQSGDLVPMQLGGLVGDPRRVPLPELDQAYYAGDRAIRVPDEVTADLAELVGYFEGDGRLHAKGIRLCVADADLDVVERLRILSKGLFDLEPVVRQCQGYQEVTLQSVRLARWWQAAGFAKELPGLDHAGRGWPPRVPASVRETNDPEVYAAFLRGVFEADGTVQEGVPSVSTSSELFGEDLRSLLLTLGMATTTRRTTSGFGGPVLQIRLRNVDHAMIFDEVVGFIGERKARSMVCLEPDGSTKGDRVHLPRPVWDVLVPLGHEYRDAVLQSLRKTGGVARMLARRIYSETLDPRLGRALKYLFEPVESNEDGGVQPTFDLSVPDNVTYVANGFVSHNTIGFMMDCDTTGIEPDFSLVKFKKLVGGGSMQIVNQTVPRALTALGYQGEQVEAIVEYIAQHGHVVDAPGLRPEHYEVFDCAVGERSIAPMGHVRMMAAVQPFLSGAISKTVNMPESATVEEVEEIYFQGWKSGLKALAIYRDNCKVGQPLSTGKKGSAKKEEPEAAKVVEYRPVRKRLPKKRPSQTVSFTVGGAEGYLHAGSYPDDGLGEIFVKLGKQGSTLAGVMDAFSMSISVGLQHGIPLEFYVSKFSNLRFEPAGMTDDPDIRIATSVMDYLFRRLALDYLPYEKRAQLGIFTADERSAQVEANYGAAPAAESENVDIDALRSTVDSSSAEPAKVAHSTAELVELNLGTASDAPLCMTCGTKMRPAGSCYACEGCGATSGCS</sequence>
<dbReference type="CDD" id="cd02888">
    <property type="entry name" value="RNR_II_dimer"/>
    <property type="match status" value="1"/>
</dbReference>
<dbReference type="Proteomes" id="UP000186883">
    <property type="component" value="Unassembled WGS sequence"/>
</dbReference>
<dbReference type="InterPro" id="IPR013344">
    <property type="entry name" value="RNR_NrdJ/NrdZ"/>
</dbReference>
<feature type="domain" description="DOD-type homing endonuclease" evidence="17">
    <location>
        <begin position="695"/>
        <end position="836"/>
    </location>
</feature>
<keyword evidence="10 15" id="KW-0560">Oxidoreductase</keyword>
<evidence type="ECO:0000256" key="13">
    <source>
        <dbReference type="ARBA" id="ARBA00025437"/>
    </source>
</evidence>
<evidence type="ECO:0000313" key="18">
    <source>
        <dbReference type="EMBL" id="KZB84558.1"/>
    </source>
</evidence>
<dbReference type="PANTHER" id="PTHR43371:SF1">
    <property type="entry name" value="RIBONUCLEOSIDE-DIPHOSPHATE REDUCTASE"/>
    <property type="match status" value="1"/>
</dbReference>
<evidence type="ECO:0000256" key="3">
    <source>
        <dbReference type="ARBA" id="ARBA00012274"/>
    </source>
</evidence>
<evidence type="ECO:0000256" key="9">
    <source>
        <dbReference type="ARBA" id="ARBA00023000"/>
    </source>
</evidence>
<evidence type="ECO:0000256" key="12">
    <source>
        <dbReference type="ARBA" id="ARBA00023285"/>
    </source>
</evidence>
<dbReference type="CDD" id="cd00081">
    <property type="entry name" value="Hint"/>
    <property type="match status" value="1"/>
</dbReference>
<name>A0A154MJH2_9PSEU</name>
<evidence type="ECO:0000256" key="2">
    <source>
        <dbReference type="ARBA" id="ARBA00007405"/>
    </source>
</evidence>
<dbReference type="PROSITE" id="PS50817">
    <property type="entry name" value="INTEIN_N_TER"/>
    <property type="match status" value="1"/>
</dbReference>
<reference evidence="18 20" key="1">
    <citation type="submission" date="2015-12" db="EMBL/GenBank/DDBJ databases">
        <title>Amycolatopsis regifaucium genome sequencing and assembly.</title>
        <authorList>
            <person name="Mayilraj S."/>
        </authorList>
    </citation>
    <scope>NUCLEOTIDE SEQUENCE [LARGE SCALE GENOMIC DNA]</scope>
    <source>
        <strain evidence="18 20">GY080</strain>
    </source>
</reference>
<dbReference type="GO" id="GO:0004519">
    <property type="term" value="F:endonuclease activity"/>
    <property type="evidence" value="ECO:0007669"/>
    <property type="project" value="InterPro"/>
</dbReference>
<dbReference type="InterPro" id="IPR000788">
    <property type="entry name" value="RNR_lg_C"/>
</dbReference>
<evidence type="ECO:0000256" key="10">
    <source>
        <dbReference type="ARBA" id="ARBA00023002"/>
    </source>
</evidence>
<keyword evidence="5 15" id="KW-0846">Cobalamin</keyword>
<dbReference type="Gene3D" id="3.20.70.20">
    <property type="match status" value="2"/>
</dbReference>
<dbReference type="EMBL" id="LQCI01000014">
    <property type="protein sequence ID" value="KZB84558.1"/>
    <property type="molecule type" value="Genomic_DNA"/>
</dbReference>
<dbReference type="PRINTS" id="PR01183">
    <property type="entry name" value="RIBORDTASEM1"/>
</dbReference>
<dbReference type="NCBIfam" id="NF005122">
    <property type="entry name" value="PRK06556.1"/>
    <property type="match status" value="1"/>
</dbReference>
<evidence type="ECO:0000256" key="4">
    <source>
        <dbReference type="ARBA" id="ARBA00014409"/>
    </source>
</evidence>
<dbReference type="PRINTS" id="PR00379">
    <property type="entry name" value="INTEIN"/>
</dbReference>
<gene>
    <name evidence="19" type="ORF">ATP06_0202430</name>
    <name evidence="18" type="ORF">AVL48_32765</name>
</gene>
<dbReference type="InterPro" id="IPR013678">
    <property type="entry name" value="RNR_2_N"/>
</dbReference>
<dbReference type="Pfam" id="PF08471">
    <property type="entry name" value="Ribonuc_red_2_N"/>
    <property type="match status" value="1"/>
</dbReference>
<keyword evidence="21" id="KW-1185">Reference proteome</keyword>
<dbReference type="NCBIfam" id="TIGR01443">
    <property type="entry name" value="intein_Cterm"/>
    <property type="match status" value="1"/>
</dbReference>
<proteinExistence type="inferred from homology"/>
<keyword evidence="8" id="KW-0068">Autocatalytic cleavage</keyword>
<evidence type="ECO:0000313" key="19">
    <source>
        <dbReference type="EMBL" id="OKA11021.1"/>
    </source>
</evidence>
<dbReference type="Gene3D" id="2.170.16.10">
    <property type="entry name" value="Hedgehog/Intein (Hint) domain"/>
    <property type="match status" value="2"/>
</dbReference>
<keyword evidence="9" id="KW-0651">Protein splicing</keyword>
<dbReference type="InterPro" id="IPR003587">
    <property type="entry name" value="Hint_dom_N"/>
</dbReference>
<dbReference type="InterPro" id="IPR024434">
    <property type="entry name" value="TSCPD_dom"/>
</dbReference>
<dbReference type="GO" id="GO:0000166">
    <property type="term" value="F:nucleotide binding"/>
    <property type="evidence" value="ECO:0007669"/>
    <property type="project" value="UniProtKB-KW"/>
</dbReference>
<dbReference type="GO" id="GO:0004748">
    <property type="term" value="F:ribonucleoside-diphosphate reductase activity, thioredoxin disulfide as acceptor"/>
    <property type="evidence" value="ECO:0007669"/>
    <property type="project" value="UniProtKB-EC"/>
</dbReference>
<dbReference type="InterPro" id="IPR004860">
    <property type="entry name" value="LAGLIDADG_dom"/>
</dbReference>
<evidence type="ECO:0000256" key="1">
    <source>
        <dbReference type="ARBA" id="ARBA00001922"/>
    </source>
</evidence>
<dbReference type="GO" id="GO:0016539">
    <property type="term" value="P:intein-mediated protein splicing"/>
    <property type="evidence" value="ECO:0007669"/>
    <property type="project" value="InterPro"/>
</dbReference>
<dbReference type="PANTHER" id="PTHR43371">
    <property type="entry name" value="VITAMIN B12-DEPENDENT RIBONUCLEOTIDE REDUCTASE"/>
    <property type="match status" value="1"/>
</dbReference>
<dbReference type="InterPro" id="IPR030934">
    <property type="entry name" value="Intein_C"/>
</dbReference>
<dbReference type="Pfam" id="PF12637">
    <property type="entry name" value="TSCPD"/>
    <property type="match status" value="1"/>
</dbReference>
<organism evidence="18 20">
    <name type="scientific">Amycolatopsis regifaucium</name>
    <dbReference type="NCBI Taxonomy" id="546365"/>
    <lineage>
        <taxon>Bacteria</taxon>
        <taxon>Bacillati</taxon>
        <taxon>Actinomycetota</taxon>
        <taxon>Actinomycetes</taxon>
        <taxon>Pseudonocardiales</taxon>
        <taxon>Pseudonocardiaceae</taxon>
        <taxon>Amycolatopsis</taxon>
    </lineage>
</organism>
<dbReference type="SUPFAM" id="SSF51294">
    <property type="entry name" value="Hedgehog/intein (Hint) domain"/>
    <property type="match status" value="1"/>
</dbReference>
<dbReference type="OrthoDB" id="9762933at2"/>
<evidence type="ECO:0000313" key="20">
    <source>
        <dbReference type="Proteomes" id="UP000076321"/>
    </source>
</evidence>
<evidence type="ECO:0000256" key="5">
    <source>
        <dbReference type="ARBA" id="ARBA00022628"/>
    </source>
</evidence>
<keyword evidence="7 15" id="KW-0547">Nucleotide-binding</keyword>
<dbReference type="SUPFAM" id="SSF51998">
    <property type="entry name" value="PFL-like glycyl radical enzymes"/>
    <property type="match status" value="2"/>
</dbReference>
<evidence type="ECO:0000313" key="21">
    <source>
        <dbReference type="Proteomes" id="UP000186883"/>
    </source>
</evidence>
<accession>A0A154MJH2</accession>
<keyword evidence="11" id="KW-1015">Disulfide bond</keyword>
<dbReference type="GO" id="GO:0071897">
    <property type="term" value="P:DNA biosynthetic process"/>
    <property type="evidence" value="ECO:0007669"/>
    <property type="project" value="UniProtKB-KW"/>
</dbReference>
<dbReference type="PROSITE" id="PS50819">
    <property type="entry name" value="INTEIN_ENDONUCLEASE"/>
    <property type="match status" value="1"/>
</dbReference>
<comment type="function">
    <text evidence="13 15">Catalyzes the reduction of ribonucleotides to deoxyribonucleotides. May function to provide a pool of deoxyribonucleotide precursors for DNA repair during oxygen limitation and/or for immediate growth after restoration of oxygen.</text>
</comment>
<dbReference type="EC" id="1.17.4.1" evidence="3 15"/>
<feature type="region of interest" description="Disordered" evidence="16">
    <location>
        <begin position="1"/>
        <end position="24"/>
    </location>
</feature>
<dbReference type="SUPFAM" id="SSF55608">
    <property type="entry name" value="Homing endonucleases"/>
    <property type="match status" value="1"/>
</dbReference>
<evidence type="ECO:0000256" key="6">
    <source>
        <dbReference type="ARBA" id="ARBA00022634"/>
    </source>
</evidence>
<evidence type="ECO:0000256" key="16">
    <source>
        <dbReference type="SAM" id="MobiDB-lite"/>
    </source>
</evidence>
<dbReference type="Gene3D" id="3.10.28.10">
    <property type="entry name" value="Homing endonucleases"/>
    <property type="match status" value="1"/>
</dbReference>
<keyword evidence="6 15" id="KW-0237">DNA synthesis</keyword>
<dbReference type="InterPro" id="IPR027434">
    <property type="entry name" value="Homing_endonucl"/>
</dbReference>
<dbReference type="EMBL" id="LOBU02000002">
    <property type="protein sequence ID" value="OKA11021.1"/>
    <property type="molecule type" value="Genomic_DNA"/>
</dbReference>
<comment type="caution">
    <text evidence="18">The sequence shown here is derived from an EMBL/GenBank/DDBJ whole genome shotgun (WGS) entry which is preliminary data.</text>
</comment>
<dbReference type="GO" id="GO:0050897">
    <property type="term" value="F:cobalt ion binding"/>
    <property type="evidence" value="ECO:0007669"/>
    <property type="project" value="InterPro"/>
</dbReference>
<reference evidence="19 21" key="2">
    <citation type="submission" date="2016-11" db="EMBL/GenBank/DDBJ databases">
        <title>Genome sequencing of Amycolatopsis regifaucium.</title>
        <authorList>
            <person name="Mayilraj S."/>
            <person name="Kaur N."/>
        </authorList>
    </citation>
    <scope>NUCLEOTIDE SEQUENCE [LARGE SCALE GENOMIC DNA]</scope>
    <source>
        <strain evidence="19 21">GY080</strain>
    </source>
</reference>
<dbReference type="InterPro" id="IPR004042">
    <property type="entry name" value="Intein_endonuc_central"/>
</dbReference>
<protein>
    <recommendedName>
        <fullName evidence="4 15">Vitamin B12-dependent ribonucleotide reductase</fullName>
        <ecNumber evidence="3 15">1.17.4.1</ecNumber>
    </recommendedName>
</protein>
<evidence type="ECO:0000256" key="15">
    <source>
        <dbReference type="RuleBase" id="RU364064"/>
    </source>
</evidence>
<evidence type="ECO:0000256" key="14">
    <source>
        <dbReference type="ARBA" id="ARBA00047754"/>
    </source>
</evidence>
<dbReference type="GO" id="GO:0031419">
    <property type="term" value="F:cobalamin binding"/>
    <property type="evidence" value="ECO:0007669"/>
    <property type="project" value="UniProtKB-KW"/>
</dbReference>
<comment type="similarity">
    <text evidence="2 15">Belongs to the ribonucleoside diphosphate reductase class-2 family.</text>
</comment>
<keyword evidence="12 15" id="KW-0170">Cobalt</keyword>
<evidence type="ECO:0000256" key="11">
    <source>
        <dbReference type="ARBA" id="ARBA00023157"/>
    </source>
</evidence>
<dbReference type="PROSITE" id="PS50818">
    <property type="entry name" value="INTEIN_C_TER"/>
    <property type="match status" value="1"/>
</dbReference>
<dbReference type="NCBIfam" id="TIGR02504">
    <property type="entry name" value="NrdJ_Z"/>
    <property type="match status" value="1"/>
</dbReference>
<dbReference type="InterPro" id="IPR050862">
    <property type="entry name" value="RdRp_reductase_class-2"/>
</dbReference>
<dbReference type="Pfam" id="PF02867">
    <property type="entry name" value="Ribonuc_red_lgC"/>
    <property type="match status" value="2"/>
</dbReference>
<evidence type="ECO:0000256" key="7">
    <source>
        <dbReference type="ARBA" id="ARBA00022741"/>
    </source>
</evidence>
<evidence type="ECO:0000259" key="17">
    <source>
        <dbReference type="PROSITE" id="PS50819"/>
    </source>
</evidence>
<evidence type="ECO:0000256" key="8">
    <source>
        <dbReference type="ARBA" id="ARBA00022813"/>
    </source>
</evidence>
<dbReference type="InterPro" id="IPR006141">
    <property type="entry name" value="Intein_N"/>
</dbReference>
<dbReference type="SMART" id="SM00306">
    <property type="entry name" value="HintN"/>
    <property type="match status" value="1"/>
</dbReference>
<comment type="cofactor">
    <cofactor evidence="1 15">
        <name>adenosylcob(III)alamin</name>
        <dbReference type="ChEBI" id="CHEBI:18408"/>
    </cofactor>
</comment>
<dbReference type="RefSeq" id="WP_061984100.1">
    <property type="nucleotide sequence ID" value="NZ_FOPQ01000009.1"/>
</dbReference>
<dbReference type="InterPro" id="IPR006142">
    <property type="entry name" value="INTEIN"/>
</dbReference>
<comment type="catalytic activity">
    <reaction evidence="14 15">
        <text>a 2'-deoxyribonucleoside 5'-diphosphate + [thioredoxin]-disulfide + H2O = a ribonucleoside 5'-diphosphate + [thioredoxin]-dithiol</text>
        <dbReference type="Rhea" id="RHEA:23252"/>
        <dbReference type="Rhea" id="RHEA-COMP:10698"/>
        <dbReference type="Rhea" id="RHEA-COMP:10700"/>
        <dbReference type="ChEBI" id="CHEBI:15377"/>
        <dbReference type="ChEBI" id="CHEBI:29950"/>
        <dbReference type="ChEBI" id="CHEBI:50058"/>
        <dbReference type="ChEBI" id="CHEBI:57930"/>
        <dbReference type="ChEBI" id="CHEBI:73316"/>
        <dbReference type="EC" id="1.17.4.1"/>
    </reaction>
</comment>
<dbReference type="Proteomes" id="UP000076321">
    <property type="component" value="Unassembled WGS sequence"/>
</dbReference>
<dbReference type="InterPro" id="IPR036844">
    <property type="entry name" value="Hint_dom_sf"/>
</dbReference>
<dbReference type="Pfam" id="PF14528">
    <property type="entry name" value="LAGLIDADG_3"/>
    <property type="match status" value="1"/>
</dbReference>